<sequence length="149" mass="14857">MERQHRAGRSWVAFAAVVGSFLVGAFFLVAAVLVVAGVVTVAGWGEGTLVQRVVVGLVAASVGGVTLAAAGMQVREGTAGTRAAGDSRPARTGPFPAGTRAAGDSRPARTGPFPAGGGDEDGYGHAGFGVEPSVRRREGSSAHPGVGEF</sequence>
<evidence type="ECO:0000256" key="1">
    <source>
        <dbReference type="SAM" id="MobiDB-lite"/>
    </source>
</evidence>
<accession>A0A2T0SFR8</accession>
<organism evidence="3 4">
    <name type="scientific">Pseudosporangium ferrugineum</name>
    <dbReference type="NCBI Taxonomy" id="439699"/>
    <lineage>
        <taxon>Bacteria</taxon>
        <taxon>Bacillati</taxon>
        <taxon>Actinomycetota</taxon>
        <taxon>Actinomycetes</taxon>
        <taxon>Micromonosporales</taxon>
        <taxon>Micromonosporaceae</taxon>
        <taxon>Pseudosporangium</taxon>
    </lineage>
</organism>
<keyword evidence="2" id="KW-0472">Membrane</keyword>
<evidence type="ECO:0000313" key="4">
    <source>
        <dbReference type="Proteomes" id="UP000239209"/>
    </source>
</evidence>
<evidence type="ECO:0000313" key="3">
    <source>
        <dbReference type="EMBL" id="PRY32247.1"/>
    </source>
</evidence>
<comment type="caution">
    <text evidence="3">The sequence shown here is derived from an EMBL/GenBank/DDBJ whole genome shotgun (WGS) entry which is preliminary data.</text>
</comment>
<protein>
    <submittedName>
        <fullName evidence="3">Uncharacterized protein</fullName>
    </submittedName>
</protein>
<reference evidence="3 4" key="1">
    <citation type="submission" date="2018-03" db="EMBL/GenBank/DDBJ databases">
        <title>Genomic Encyclopedia of Archaeal and Bacterial Type Strains, Phase II (KMG-II): from individual species to whole genera.</title>
        <authorList>
            <person name="Goeker M."/>
        </authorList>
    </citation>
    <scope>NUCLEOTIDE SEQUENCE [LARGE SCALE GENOMIC DNA]</scope>
    <source>
        <strain evidence="3 4">DSM 45348</strain>
    </source>
</reference>
<feature type="transmembrane region" description="Helical" evidence="2">
    <location>
        <begin position="53"/>
        <end position="72"/>
    </location>
</feature>
<dbReference type="Proteomes" id="UP000239209">
    <property type="component" value="Unassembled WGS sequence"/>
</dbReference>
<keyword evidence="4" id="KW-1185">Reference proteome</keyword>
<gene>
    <name evidence="3" type="ORF">CLV70_102458</name>
</gene>
<keyword evidence="2" id="KW-0812">Transmembrane</keyword>
<dbReference type="RefSeq" id="WP_146163982.1">
    <property type="nucleotide sequence ID" value="NZ_PVZG01000002.1"/>
</dbReference>
<evidence type="ECO:0000256" key="2">
    <source>
        <dbReference type="SAM" id="Phobius"/>
    </source>
</evidence>
<proteinExistence type="predicted"/>
<feature type="transmembrane region" description="Helical" evidence="2">
    <location>
        <begin position="12"/>
        <end position="41"/>
    </location>
</feature>
<keyword evidence="2" id="KW-1133">Transmembrane helix</keyword>
<dbReference type="EMBL" id="PVZG01000002">
    <property type="protein sequence ID" value="PRY32247.1"/>
    <property type="molecule type" value="Genomic_DNA"/>
</dbReference>
<feature type="region of interest" description="Disordered" evidence="1">
    <location>
        <begin position="78"/>
        <end position="149"/>
    </location>
</feature>
<dbReference type="AlphaFoldDB" id="A0A2T0SFR8"/>
<name>A0A2T0SFR8_9ACTN</name>